<keyword evidence="8" id="KW-0449">Lipoprotein</keyword>
<feature type="transmembrane region" description="Helical" evidence="9">
    <location>
        <begin position="85"/>
        <end position="111"/>
    </location>
</feature>
<dbReference type="InterPro" id="IPR043325">
    <property type="entry name" value="LTSS"/>
</dbReference>
<evidence type="ECO:0000256" key="7">
    <source>
        <dbReference type="ARBA" id="ARBA00023180"/>
    </source>
</evidence>
<evidence type="ECO:0000256" key="2">
    <source>
        <dbReference type="ARBA" id="ARBA00009748"/>
    </source>
</evidence>
<evidence type="ECO:0000256" key="5">
    <source>
        <dbReference type="ARBA" id="ARBA00022729"/>
    </source>
</evidence>
<keyword evidence="12" id="KW-1185">Reference proteome</keyword>
<evidence type="ECO:0000256" key="1">
    <source>
        <dbReference type="ARBA" id="ARBA00004609"/>
    </source>
</evidence>
<proteinExistence type="inferred from homology"/>
<comment type="similarity">
    <text evidence="2">Belongs to the plant LTP family.</text>
</comment>
<dbReference type="Pfam" id="PF14368">
    <property type="entry name" value="LTP_2"/>
    <property type="match status" value="1"/>
</dbReference>
<keyword evidence="9" id="KW-0472">Membrane</keyword>
<organism evidence="11 12">
    <name type="scientific">Helianthus annuus</name>
    <name type="common">Common sunflower</name>
    <dbReference type="NCBI Taxonomy" id="4232"/>
    <lineage>
        <taxon>Eukaryota</taxon>
        <taxon>Viridiplantae</taxon>
        <taxon>Streptophyta</taxon>
        <taxon>Embryophyta</taxon>
        <taxon>Tracheophyta</taxon>
        <taxon>Spermatophyta</taxon>
        <taxon>Magnoliopsida</taxon>
        <taxon>eudicotyledons</taxon>
        <taxon>Gunneridae</taxon>
        <taxon>Pentapetalae</taxon>
        <taxon>asterids</taxon>
        <taxon>campanulids</taxon>
        <taxon>Asterales</taxon>
        <taxon>Asteraceae</taxon>
        <taxon>Asteroideae</taxon>
        <taxon>Heliantheae alliance</taxon>
        <taxon>Heliantheae</taxon>
        <taxon>Helianthus</taxon>
    </lineage>
</organism>
<sequence>MIASFTPCVNYITGSSANGGSPTASCCKAVESLMTTRMDCTCFIVTGNVPFSLPSPINQVLAITLPVCNSKNVPFQCKCNGFQEFLSFVLLFFIKFSLFLLDWFAATGVLLPPADYTPRWGFYSISGKLPEMEDYVAVIPRFMQLPLTMFVGDGVCSSFTHFFGVYDGHGGSEVRSYMFKTGLIMLE</sequence>
<dbReference type="InterPro" id="IPR036312">
    <property type="entry name" value="Bifun_inhib/LTP/seed_sf"/>
</dbReference>
<dbReference type="PROSITE" id="PS01032">
    <property type="entry name" value="PPM_1"/>
    <property type="match status" value="1"/>
</dbReference>
<dbReference type="Gene3D" id="3.60.40.10">
    <property type="entry name" value="PPM-type phosphatase domain"/>
    <property type="match status" value="1"/>
</dbReference>
<keyword evidence="9" id="KW-1133">Transmembrane helix</keyword>
<comment type="caution">
    <text evidence="11">The sequence shown here is derived from an EMBL/GenBank/DDBJ whole genome shotgun (WGS) entry which is preliminary data.</text>
</comment>
<dbReference type="GO" id="GO:0016787">
    <property type="term" value="F:hydrolase activity"/>
    <property type="evidence" value="ECO:0007669"/>
    <property type="project" value="UniProtKB-KW"/>
</dbReference>
<name>A0A9K3J3R3_HELAN</name>
<evidence type="ECO:0000256" key="3">
    <source>
        <dbReference type="ARBA" id="ARBA00022475"/>
    </source>
</evidence>
<dbReference type="InterPro" id="IPR036457">
    <property type="entry name" value="PPM-type-like_dom_sf"/>
</dbReference>
<keyword evidence="5" id="KW-0732">Signal</keyword>
<comment type="subcellular location">
    <subcellularLocation>
        <location evidence="1">Cell membrane</location>
        <topology evidence="1">Lipid-anchor</topology>
        <topology evidence="1">GPI-anchor</topology>
    </subcellularLocation>
</comment>
<accession>A0A9K3J3R3</accession>
<evidence type="ECO:0000313" key="11">
    <source>
        <dbReference type="EMBL" id="KAF5807933.1"/>
    </source>
</evidence>
<dbReference type="CDD" id="cd00010">
    <property type="entry name" value="AAI_LTSS"/>
    <property type="match status" value="1"/>
</dbReference>
<gene>
    <name evidence="11" type="ORF">HanXRQr2_Chr04g0139661</name>
</gene>
<keyword evidence="4" id="KW-0336">GPI-anchor</keyword>
<dbReference type="AlphaFoldDB" id="A0A9K3J3R3"/>
<dbReference type="SUPFAM" id="SSF81606">
    <property type="entry name" value="PP2C-like"/>
    <property type="match status" value="1"/>
</dbReference>
<dbReference type="GO" id="GO:0005886">
    <property type="term" value="C:plasma membrane"/>
    <property type="evidence" value="ECO:0007669"/>
    <property type="project" value="UniProtKB-SubCell"/>
</dbReference>
<dbReference type="EMBL" id="MNCJ02000319">
    <property type="protein sequence ID" value="KAF5807933.1"/>
    <property type="molecule type" value="Genomic_DNA"/>
</dbReference>
<feature type="domain" description="Bifunctional inhibitor/plant lipid transfer protein/seed storage helical" evidence="10">
    <location>
        <begin position="4"/>
        <end position="77"/>
    </location>
</feature>
<evidence type="ECO:0000313" key="12">
    <source>
        <dbReference type="Proteomes" id="UP000215914"/>
    </source>
</evidence>
<evidence type="ECO:0000256" key="8">
    <source>
        <dbReference type="ARBA" id="ARBA00023288"/>
    </source>
</evidence>
<keyword evidence="7" id="KW-0325">Glycoprotein</keyword>
<dbReference type="Proteomes" id="UP000215914">
    <property type="component" value="Unassembled WGS sequence"/>
</dbReference>
<evidence type="ECO:0000256" key="6">
    <source>
        <dbReference type="ARBA" id="ARBA00023157"/>
    </source>
</evidence>
<keyword evidence="3" id="KW-1003">Cell membrane</keyword>
<dbReference type="Gene3D" id="1.10.110.10">
    <property type="entry name" value="Plant lipid-transfer and hydrophobic proteins"/>
    <property type="match status" value="1"/>
</dbReference>
<evidence type="ECO:0000256" key="4">
    <source>
        <dbReference type="ARBA" id="ARBA00022622"/>
    </source>
</evidence>
<keyword evidence="11" id="KW-0378">Hydrolase</keyword>
<reference evidence="11" key="2">
    <citation type="submission" date="2020-06" db="EMBL/GenBank/DDBJ databases">
        <title>Helianthus annuus Genome sequencing and assembly Release 2.</title>
        <authorList>
            <person name="Gouzy J."/>
            <person name="Langlade N."/>
            <person name="Munos S."/>
        </authorList>
    </citation>
    <scope>NUCLEOTIDE SEQUENCE</scope>
    <source>
        <tissue evidence="11">Leaves</tissue>
    </source>
</reference>
<dbReference type="Gramene" id="mRNA:HanXRQr2_Chr04g0139661">
    <property type="protein sequence ID" value="mRNA:HanXRQr2_Chr04g0139661"/>
    <property type="gene ID" value="HanXRQr2_Chr04g0139661"/>
</dbReference>
<dbReference type="SUPFAM" id="SSF47699">
    <property type="entry name" value="Bifunctional inhibitor/lipid-transfer protein/seed storage 2S albumin"/>
    <property type="match status" value="1"/>
</dbReference>
<dbReference type="GO" id="GO:0043169">
    <property type="term" value="F:cation binding"/>
    <property type="evidence" value="ECO:0007669"/>
    <property type="project" value="InterPro"/>
</dbReference>
<evidence type="ECO:0000259" key="10">
    <source>
        <dbReference type="Pfam" id="PF14368"/>
    </source>
</evidence>
<keyword evidence="9" id="KW-0812">Transmembrane</keyword>
<dbReference type="InterPro" id="IPR016140">
    <property type="entry name" value="Bifunc_inhib/LTP/seed_store"/>
</dbReference>
<dbReference type="GO" id="GO:0098552">
    <property type="term" value="C:side of membrane"/>
    <property type="evidence" value="ECO:0007669"/>
    <property type="project" value="UniProtKB-KW"/>
</dbReference>
<dbReference type="PANTHER" id="PTHR33044">
    <property type="entry name" value="BIFUNCTIONAL INHIBITOR/LIPID-TRANSFER PROTEIN/SEED STORAGE 2S ALBUMIN SUPERFAMILY PROTEIN-RELATED"/>
    <property type="match status" value="1"/>
</dbReference>
<evidence type="ECO:0000256" key="9">
    <source>
        <dbReference type="SAM" id="Phobius"/>
    </source>
</evidence>
<dbReference type="InterPro" id="IPR000222">
    <property type="entry name" value="PP2C_BS"/>
</dbReference>
<protein>
    <recommendedName>
        <fullName evidence="10">Bifunctional inhibitor/plant lipid transfer protein/seed storage helical domain-containing protein</fullName>
    </recommendedName>
</protein>
<reference evidence="11" key="1">
    <citation type="journal article" date="2017" name="Nature">
        <title>The sunflower genome provides insights into oil metabolism, flowering and Asterid evolution.</title>
        <authorList>
            <person name="Badouin H."/>
            <person name="Gouzy J."/>
            <person name="Grassa C.J."/>
            <person name="Murat F."/>
            <person name="Staton S.E."/>
            <person name="Cottret L."/>
            <person name="Lelandais-Briere C."/>
            <person name="Owens G.L."/>
            <person name="Carrere S."/>
            <person name="Mayjonade B."/>
            <person name="Legrand L."/>
            <person name="Gill N."/>
            <person name="Kane N.C."/>
            <person name="Bowers J.E."/>
            <person name="Hubner S."/>
            <person name="Bellec A."/>
            <person name="Berard A."/>
            <person name="Berges H."/>
            <person name="Blanchet N."/>
            <person name="Boniface M.C."/>
            <person name="Brunel D."/>
            <person name="Catrice O."/>
            <person name="Chaidir N."/>
            <person name="Claudel C."/>
            <person name="Donnadieu C."/>
            <person name="Faraut T."/>
            <person name="Fievet G."/>
            <person name="Helmstetter N."/>
            <person name="King M."/>
            <person name="Knapp S.J."/>
            <person name="Lai Z."/>
            <person name="Le Paslier M.C."/>
            <person name="Lippi Y."/>
            <person name="Lorenzon L."/>
            <person name="Mandel J.R."/>
            <person name="Marage G."/>
            <person name="Marchand G."/>
            <person name="Marquand E."/>
            <person name="Bret-Mestries E."/>
            <person name="Morien E."/>
            <person name="Nambeesan S."/>
            <person name="Nguyen T."/>
            <person name="Pegot-Espagnet P."/>
            <person name="Pouilly N."/>
            <person name="Raftis F."/>
            <person name="Sallet E."/>
            <person name="Schiex T."/>
            <person name="Thomas J."/>
            <person name="Vandecasteele C."/>
            <person name="Vares D."/>
            <person name="Vear F."/>
            <person name="Vautrin S."/>
            <person name="Crespi M."/>
            <person name="Mangin B."/>
            <person name="Burke J.M."/>
            <person name="Salse J."/>
            <person name="Munos S."/>
            <person name="Vincourt P."/>
            <person name="Rieseberg L.H."/>
            <person name="Langlade N.B."/>
        </authorList>
    </citation>
    <scope>NUCLEOTIDE SEQUENCE</scope>
    <source>
        <tissue evidence="11">Leaves</tissue>
    </source>
</reference>
<keyword evidence="6" id="KW-1015">Disulfide bond</keyword>